<feature type="compositionally biased region" description="Basic and acidic residues" evidence="9">
    <location>
        <begin position="485"/>
        <end position="494"/>
    </location>
</feature>
<evidence type="ECO:0000313" key="13">
    <source>
        <dbReference type="Proteomes" id="UP000462152"/>
    </source>
</evidence>
<keyword evidence="5" id="KW-0598">Phosphotransferase system</keyword>
<evidence type="ECO:0000256" key="5">
    <source>
        <dbReference type="ARBA" id="ARBA00022683"/>
    </source>
</evidence>
<evidence type="ECO:0000256" key="7">
    <source>
        <dbReference type="ARBA" id="ARBA00022989"/>
    </source>
</evidence>
<dbReference type="InterPro" id="IPR050429">
    <property type="entry name" value="PTS_Glucose_EIICBA"/>
</dbReference>
<evidence type="ECO:0000256" key="1">
    <source>
        <dbReference type="ARBA" id="ARBA00004651"/>
    </source>
</evidence>
<feature type="transmembrane region" description="Helical" evidence="10">
    <location>
        <begin position="70"/>
        <end position="92"/>
    </location>
</feature>
<feature type="transmembrane region" description="Helical" evidence="10">
    <location>
        <begin position="99"/>
        <end position="118"/>
    </location>
</feature>
<sequence>MSSSDASTPAAAAPRTKGDGNAMKILQRFGRSLMLPIAALPAAAILQRLGQDDLLGQFSSISTAAQVIGAAGSALFDGLPLLFAVGISFGFAKKGDGSTALAAVVGYLVMTNIFKVMSPVVLDSSATAAAGEKPEIDYGVLGGIVIGLTSALLWQRFHRTKLPDWLGFFGGRRLVPILTSLAALVIAVVLALLYPFFDKGLAAIGSAVSSNTVLGAGIYGILNRLLIPFGLHHILNSIVWFILGDYDGAHGDLSRFFAGDPSAGVFMTGFFPIMMFGLPAAALAIWHEAKPGQKKVIGGIMLSTGLTSFLTGITEPLEFSFMFIAWPLYLIHAVLMGTSMALTNALDIHTGFGFSAGTIDYLLNFGISQNSIWLIPIGIGYALIYYFLFRFVIRKWNLRTPGREEDAGAEAAVGAGEGTSKRVAAEKTSATDSGKSDAGSSDAGSPDAAPTDGTRGEASPDDADTAGRDGVPGASGRHVAQSSDRNPDRGPDPA</sequence>
<keyword evidence="2" id="KW-0813">Transport</keyword>
<feature type="transmembrane region" description="Helical" evidence="10">
    <location>
        <begin position="373"/>
        <end position="393"/>
    </location>
</feature>
<evidence type="ECO:0000256" key="3">
    <source>
        <dbReference type="ARBA" id="ARBA00022475"/>
    </source>
</evidence>
<dbReference type="EMBL" id="WOGT01000002">
    <property type="protein sequence ID" value="MUN54419.1"/>
    <property type="molecule type" value="Genomic_DNA"/>
</dbReference>
<dbReference type="GO" id="GO:0015764">
    <property type="term" value="P:N-acetylglucosamine transport"/>
    <property type="evidence" value="ECO:0007669"/>
    <property type="project" value="TreeGrafter"/>
</dbReference>
<feature type="transmembrane region" description="Helical" evidence="10">
    <location>
        <begin position="174"/>
        <end position="194"/>
    </location>
</feature>
<keyword evidence="7 10" id="KW-1133">Transmembrane helix</keyword>
<evidence type="ECO:0000256" key="9">
    <source>
        <dbReference type="SAM" id="MobiDB-lite"/>
    </source>
</evidence>
<evidence type="ECO:0000256" key="8">
    <source>
        <dbReference type="ARBA" id="ARBA00023136"/>
    </source>
</evidence>
<evidence type="ECO:0000256" key="10">
    <source>
        <dbReference type="SAM" id="Phobius"/>
    </source>
</evidence>
<dbReference type="PANTHER" id="PTHR30009">
    <property type="entry name" value="CYTOCHROME C-TYPE SYNTHESIS PROTEIN AND PTS TRANSMEMBRANE COMPONENT"/>
    <property type="match status" value="1"/>
</dbReference>
<feature type="transmembrane region" description="Helical" evidence="10">
    <location>
        <begin position="263"/>
        <end position="284"/>
    </location>
</feature>
<dbReference type="Pfam" id="PF02378">
    <property type="entry name" value="PTS_EIIC"/>
    <property type="match status" value="1"/>
</dbReference>
<organism evidence="12 13">
    <name type="scientific">Rothia koreensis</name>
    <dbReference type="NCBI Taxonomy" id="592378"/>
    <lineage>
        <taxon>Bacteria</taxon>
        <taxon>Bacillati</taxon>
        <taxon>Actinomycetota</taxon>
        <taxon>Actinomycetes</taxon>
        <taxon>Micrococcales</taxon>
        <taxon>Micrococcaceae</taxon>
        <taxon>Rothia</taxon>
    </lineage>
</organism>
<gene>
    <name evidence="12" type="ORF">GMA10_04195</name>
</gene>
<dbReference type="OrthoDB" id="9797715at2"/>
<comment type="subcellular location">
    <subcellularLocation>
        <location evidence="1">Cell membrane</location>
        <topology evidence="1">Multi-pass membrane protein</topology>
    </subcellularLocation>
</comment>
<evidence type="ECO:0000256" key="2">
    <source>
        <dbReference type="ARBA" id="ARBA00022448"/>
    </source>
</evidence>
<feature type="transmembrane region" description="Helical" evidence="10">
    <location>
        <begin position="319"/>
        <end position="336"/>
    </location>
</feature>
<feature type="compositionally biased region" description="Low complexity" evidence="9">
    <location>
        <begin position="430"/>
        <end position="453"/>
    </location>
</feature>
<dbReference type="GO" id="GO:0008982">
    <property type="term" value="F:protein-N(PI)-phosphohistidine-sugar phosphotransferase activity"/>
    <property type="evidence" value="ECO:0007669"/>
    <property type="project" value="InterPro"/>
</dbReference>
<evidence type="ECO:0000256" key="4">
    <source>
        <dbReference type="ARBA" id="ARBA00022597"/>
    </source>
</evidence>
<keyword evidence="3" id="KW-1003">Cell membrane</keyword>
<dbReference type="GO" id="GO:0009401">
    <property type="term" value="P:phosphoenolpyruvate-dependent sugar phosphotransferase system"/>
    <property type="evidence" value="ECO:0007669"/>
    <property type="project" value="UniProtKB-KW"/>
</dbReference>
<keyword evidence="8 10" id="KW-0472">Membrane</keyword>
<evidence type="ECO:0000256" key="6">
    <source>
        <dbReference type="ARBA" id="ARBA00022692"/>
    </source>
</evidence>
<protein>
    <submittedName>
        <fullName evidence="12">PTS N-acetylglucosamine transporter subunit IIBC</fullName>
    </submittedName>
</protein>
<accession>A0A7K1LGV4</accession>
<keyword evidence="4" id="KW-0762">Sugar transport</keyword>
<dbReference type="GO" id="GO:0090563">
    <property type="term" value="F:protein-phosphocysteine-sugar phosphotransferase activity"/>
    <property type="evidence" value="ECO:0007669"/>
    <property type="project" value="TreeGrafter"/>
</dbReference>
<feature type="transmembrane region" description="Helical" evidence="10">
    <location>
        <begin position="138"/>
        <end position="154"/>
    </location>
</feature>
<keyword evidence="13" id="KW-1185">Reference proteome</keyword>
<dbReference type="PROSITE" id="PS51103">
    <property type="entry name" value="PTS_EIIC_TYPE_1"/>
    <property type="match status" value="1"/>
</dbReference>
<evidence type="ECO:0000313" key="12">
    <source>
        <dbReference type="EMBL" id="MUN54419.1"/>
    </source>
</evidence>
<feature type="transmembrane region" description="Helical" evidence="10">
    <location>
        <begin position="33"/>
        <end position="50"/>
    </location>
</feature>
<reference evidence="12 13" key="1">
    <citation type="submission" date="2019-12" db="EMBL/GenBank/DDBJ databases">
        <authorList>
            <person name="Li J."/>
            <person name="Shi Y."/>
            <person name="Xu G."/>
            <person name="Xiao D."/>
            <person name="Ran X."/>
        </authorList>
    </citation>
    <scope>NUCLEOTIDE SEQUENCE [LARGE SCALE GENOMIC DNA]</scope>
    <source>
        <strain evidence="12 13">JCM 15915</strain>
    </source>
</reference>
<keyword evidence="6 10" id="KW-0812">Transmembrane</keyword>
<feature type="region of interest" description="Disordered" evidence="9">
    <location>
        <begin position="404"/>
        <end position="494"/>
    </location>
</feature>
<dbReference type="PANTHER" id="PTHR30009:SF4">
    <property type="entry name" value="PTS SYSTEM N-ACETYLGLUCOSAMINE-SPECIFIC EIICBA COMPONENT"/>
    <property type="match status" value="1"/>
</dbReference>
<feature type="transmembrane region" description="Helical" evidence="10">
    <location>
        <begin position="200"/>
        <end position="218"/>
    </location>
</feature>
<dbReference type="InterPro" id="IPR003352">
    <property type="entry name" value="PTS_EIIC"/>
</dbReference>
<evidence type="ECO:0000259" key="11">
    <source>
        <dbReference type="PROSITE" id="PS51103"/>
    </source>
</evidence>
<dbReference type="InterPro" id="IPR013013">
    <property type="entry name" value="PTS_EIIC_1"/>
</dbReference>
<dbReference type="AlphaFoldDB" id="A0A7K1LGV4"/>
<comment type="caution">
    <text evidence="12">The sequence shown here is derived from an EMBL/GenBank/DDBJ whole genome shotgun (WGS) entry which is preliminary data.</text>
</comment>
<dbReference type="Proteomes" id="UP000462152">
    <property type="component" value="Unassembled WGS sequence"/>
</dbReference>
<feature type="transmembrane region" description="Helical" evidence="10">
    <location>
        <begin position="225"/>
        <end position="243"/>
    </location>
</feature>
<name>A0A7K1LGV4_9MICC</name>
<proteinExistence type="predicted"/>
<dbReference type="GO" id="GO:0005886">
    <property type="term" value="C:plasma membrane"/>
    <property type="evidence" value="ECO:0007669"/>
    <property type="project" value="UniProtKB-SubCell"/>
</dbReference>
<feature type="domain" description="PTS EIIC type-1" evidence="11">
    <location>
        <begin position="20"/>
        <end position="405"/>
    </location>
</feature>